<dbReference type="CDD" id="cd05716">
    <property type="entry name" value="IgV_pIgR_like"/>
    <property type="match status" value="1"/>
</dbReference>
<dbReference type="Pfam" id="PF07686">
    <property type="entry name" value="V-set"/>
    <property type="match status" value="1"/>
</dbReference>
<keyword evidence="3 7" id="KW-0732">Signal</keyword>
<dbReference type="InterPro" id="IPR007110">
    <property type="entry name" value="Ig-like_dom"/>
</dbReference>
<evidence type="ECO:0000256" key="1">
    <source>
        <dbReference type="ARBA" id="ARBA00004370"/>
    </source>
</evidence>
<proteinExistence type="predicted"/>
<dbReference type="InterPro" id="IPR036179">
    <property type="entry name" value="Ig-like_dom_sf"/>
</dbReference>
<dbReference type="FunFam" id="2.60.40.10:FF:000370">
    <property type="entry name" value="CMRF35-like molecule 1"/>
    <property type="match status" value="1"/>
</dbReference>
<protein>
    <recommendedName>
        <fullName evidence="8">Ig-like domain-containing protein</fullName>
    </recommendedName>
</protein>
<dbReference type="PANTHER" id="PTHR11860">
    <property type="entry name" value="POLYMERIC-IMMUNOGLOBULIN RECEPTOR"/>
    <property type="match status" value="1"/>
</dbReference>
<dbReference type="OrthoDB" id="8920197at2759"/>
<dbReference type="VEuPathDB" id="HostDB:LOC118672481"/>
<accession>A0A7J7T3N5</accession>
<sequence length="198" mass="22339">MWLPPALLLLSLLGCFSIQGPKVARGLEGGSLTVECRYKPGWETNRKWWCRGADWYHCQTLIQTTSSQRTVQGPRLSISDNQRDRVISVTMRGLRRDDQDTYWCGIKRFGTDRGTQIQVIVVGPENWLSWTTTNSTGVSSGSRVRNYYLLLVFVKVPLLLAVVGAILWLKGPPRVPKEPWEQPVHINLAYDLAGDTAP</sequence>
<keyword evidence="2 6" id="KW-0812">Transmembrane</keyword>
<dbReference type="InterPro" id="IPR013106">
    <property type="entry name" value="Ig_V-set"/>
</dbReference>
<evidence type="ECO:0000256" key="4">
    <source>
        <dbReference type="ARBA" id="ARBA00023136"/>
    </source>
</evidence>
<reference evidence="9 10" key="1">
    <citation type="journal article" date="2020" name="Nature">
        <title>Six reference-quality genomes reveal evolution of bat adaptations.</title>
        <authorList>
            <person name="Jebb D."/>
            <person name="Huang Z."/>
            <person name="Pippel M."/>
            <person name="Hughes G.M."/>
            <person name="Lavrichenko K."/>
            <person name="Devanna P."/>
            <person name="Winkler S."/>
            <person name="Jermiin L.S."/>
            <person name="Skirmuntt E.C."/>
            <person name="Katzourakis A."/>
            <person name="Burkitt-Gray L."/>
            <person name="Ray D.A."/>
            <person name="Sullivan K.A.M."/>
            <person name="Roscito J.G."/>
            <person name="Kirilenko B.M."/>
            <person name="Davalos L.M."/>
            <person name="Corthals A.P."/>
            <person name="Power M.L."/>
            <person name="Jones G."/>
            <person name="Ransome R.D."/>
            <person name="Dechmann D.K.N."/>
            <person name="Locatelli A.G."/>
            <person name="Puechmaille S.J."/>
            <person name="Fedrigo O."/>
            <person name="Jarvis E.D."/>
            <person name="Hiller M."/>
            <person name="Vernes S.C."/>
            <person name="Myers E.W."/>
            <person name="Teeling E.C."/>
        </authorList>
    </citation>
    <scope>NUCLEOTIDE SEQUENCE [LARGE SCALE GENOMIC DNA]</scope>
    <source>
        <strain evidence="9">MMyoMyo1</strain>
        <tissue evidence="9">Flight muscle</tissue>
    </source>
</reference>
<dbReference type="GO" id="GO:0004888">
    <property type="term" value="F:transmembrane signaling receptor activity"/>
    <property type="evidence" value="ECO:0007669"/>
    <property type="project" value="TreeGrafter"/>
</dbReference>
<evidence type="ECO:0000313" key="9">
    <source>
        <dbReference type="EMBL" id="KAF6295291.1"/>
    </source>
</evidence>
<evidence type="ECO:0000313" key="10">
    <source>
        <dbReference type="Proteomes" id="UP000527355"/>
    </source>
</evidence>
<keyword evidence="5" id="KW-1015">Disulfide bond</keyword>
<evidence type="ECO:0000256" key="6">
    <source>
        <dbReference type="SAM" id="Phobius"/>
    </source>
</evidence>
<dbReference type="PANTHER" id="PTHR11860:SF103">
    <property type="entry name" value="CMRF35-LIKE MOLECULE 7"/>
    <property type="match status" value="1"/>
</dbReference>
<keyword evidence="10" id="KW-1185">Reference proteome</keyword>
<dbReference type="EMBL" id="JABWUV010000017">
    <property type="protein sequence ID" value="KAF6295291.1"/>
    <property type="molecule type" value="Genomic_DNA"/>
</dbReference>
<evidence type="ECO:0000256" key="7">
    <source>
        <dbReference type="SAM" id="SignalP"/>
    </source>
</evidence>
<dbReference type="PROSITE" id="PS50835">
    <property type="entry name" value="IG_LIKE"/>
    <property type="match status" value="1"/>
</dbReference>
<comment type="caution">
    <text evidence="9">The sequence shown here is derived from an EMBL/GenBank/DDBJ whole genome shotgun (WGS) entry which is preliminary data.</text>
</comment>
<organism evidence="9 10">
    <name type="scientific">Myotis myotis</name>
    <name type="common">Greater mouse-eared bat</name>
    <name type="synonym">Vespertilio myotis</name>
    <dbReference type="NCBI Taxonomy" id="51298"/>
    <lineage>
        <taxon>Eukaryota</taxon>
        <taxon>Metazoa</taxon>
        <taxon>Chordata</taxon>
        <taxon>Craniata</taxon>
        <taxon>Vertebrata</taxon>
        <taxon>Euteleostomi</taxon>
        <taxon>Mammalia</taxon>
        <taxon>Eutheria</taxon>
        <taxon>Laurasiatheria</taxon>
        <taxon>Chiroptera</taxon>
        <taxon>Yangochiroptera</taxon>
        <taxon>Vespertilionidae</taxon>
        <taxon>Myotis</taxon>
    </lineage>
</organism>
<dbReference type="SUPFAM" id="SSF48726">
    <property type="entry name" value="Immunoglobulin"/>
    <property type="match status" value="1"/>
</dbReference>
<keyword evidence="4 6" id="KW-0472">Membrane</keyword>
<feature type="domain" description="Ig-like" evidence="8">
    <location>
        <begin position="5"/>
        <end position="122"/>
    </location>
</feature>
<comment type="subcellular location">
    <subcellularLocation>
        <location evidence="1">Membrane</location>
    </subcellularLocation>
</comment>
<dbReference type="Gene3D" id="2.60.40.10">
    <property type="entry name" value="Immunoglobulins"/>
    <property type="match status" value="1"/>
</dbReference>
<feature type="signal peptide" evidence="7">
    <location>
        <begin position="1"/>
        <end position="17"/>
    </location>
</feature>
<dbReference type="GO" id="GO:0005886">
    <property type="term" value="C:plasma membrane"/>
    <property type="evidence" value="ECO:0007669"/>
    <property type="project" value="TreeGrafter"/>
</dbReference>
<gene>
    <name evidence="9" type="ORF">mMyoMyo1_002421</name>
</gene>
<feature type="chain" id="PRO_5029446752" description="Ig-like domain-containing protein" evidence="7">
    <location>
        <begin position="18"/>
        <end position="198"/>
    </location>
</feature>
<dbReference type="InterPro" id="IPR013783">
    <property type="entry name" value="Ig-like_fold"/>
</dbReference>
<dbReference type="InterPro" id="IPR003599">
    <property type="entry name" value="Ig_sub"/>
</dbReference>
<feature type="transmembrane region" description="Helical" evidence="6">
    <location>
        <begin position="147"/>
        <end position="169"/>
    </location>
</feature>
<evidence type="ECO:0000256" key="5">
    <source>
        <dbReference type="ARBA" id="ARBA00023157"/>
    </source>
</evidence>
<evidence type="ECO:0000259" key="8">
    <source>
        <dbReference type="PROSITE" id="PS50835"/>
    </source>
</evidence>
<keyword evidence="6" id="KW-1133">Transmembrane helix</keyword>
<name>A0A7J7T3N5_MYOMY</name>
<evidence type="ECO:0000256" key="3">
    <source>
        <dbReference type="ARBA" id="ARBA00022729"/>
    </source>
</evidence>
<dbReference type="InterPro" id="IPR050671">
    <property type="entry name" value="CD300_family_receptors"/>
</dbReference>
<evidence type="ECO:0000256" key="2">
    <source>
        <dbReference type="ARBA" id="ARBA00022692"/>
    </source>
</evidence>
<dbReference type="SMART" id="SM00409">
    <property type="entry name" value="IG"/>
    <property type="match status" value="1"/>
</dbReference>
<dbReference type="Proteomes" id="UP000527355">
    <property type="component" value="Unassembled WGS sequence"/>
</dbReference>
<dbReference type="AlphaFoldDB" id="A0A7J7T3N5"/>